<evidence type="ECO:0000313" key="1">
    <source>
        <dbReference type="EMBL" id="KAK9828019.1"/>
    </source>
</evidence>
<gene>
    <name evidence="1" type="ORF">WJX81_000644</name>
</gene>
<accession>A0AAW1R2T3</accession>
<evidence type="ECO:0000313" key="2">
    <source>
        <dbReference type="Proteomes" id="UP001445335"/>
    </source>
</evidence>
<proteinExistence type="predicted"/>
<name>A0AAW1R2T3_9CHLO</name>
<keyword evidence="2" id="KW-1185">Reference proteome</keyword>
<dbReference type="AlphaFoldDB" id="A0AAW1R2T3"/>
<dbReference type="Proteomes" id="UP001445335">
    <property type="component" value="Unassembled WGS sequence"/>
</dbReference>
<sequence length="178" mass="19246">MAHHVAEIWGGGPGEGKSSIAREAGCRLWDAGQCLGGCFLVDCKGATKDELMENFVAERLVPPIARCQGGCWVAPANWETARKWMQMRSAKGVLLVFENNEDALRDKGSAREVLWGDGEATELVEICGGNALAITILAGFLRDEWCKPKAQSLLGAINCRGIREICESVEDDGPLQAQ</sequence>
<dbReference type="EMBL" id="JALJOU010000053">
    <property type="protein sequence ID" value="KAK9828019.1"/>
    <property type="molecule type" value="Genomic_DNA"/>
</dbReference>
<reference evidence="1 2" key="1">
    <citation type="journal article" date="2024" name="Nat. Commun.">
        <title>Phylogenomics reveals the evolutionary origins of lichenization in chlorophyte algae.</title>
        <authorList>
            <person name="Puginier C."/>
            <person name="Libourel C."/>
            <person name="Otte J."/>
            <person name="Skaloud P."/>
            <person name="Haon M."/>
            <person name="Grisel S."/>
            <person name="Petersen M."/>
            <person name="Berrin J.G."/>
            <person name="Delaux P.M."/>
            <person name="Dal Grande F."/>
            <person name="Keller J."/>
        </authorList>
    </citation>
    <scope>NUCLEOTIDE SEQUENCE [LARGE SCALE GENOMIC DNA]</scope>
    <source>
        <strain evidence="1 2">SAG 245.80</strain>
    </source>
</reference>
<comment type="caution">
    <text evidence="1">The sequence shown here is derived from an EMBL/GenBank/DDBJ whole genome shotgun (WGS) entry which is preliminary data.</text>
</comment>
<protein>
    <submittedName>
        <fullName evidence="1">Uncharacterized protein</fullName>
    </submittedName>
</protein>
<organism evidence="1 2">
    <name type="scientific">Elliptochloris bilobata</name>
    <dbReference type="NCBI Taxonomy" id="381761"/>
    <lineage>
        <taxon>Eukaryota</taxon>
        <taxon>Viridiplantae</taxon>
        <taxon>Chlorophyta</taxon>
        <taxon>core chlorophytes</taxon>
        <taxon>Trebouxiophyceae</taxon>
        <taxon>Trebouxiophyceae incertae sedis</taxon>
        <taxon>Elliptochloris clade</taxon>
        <taxon>Elliptochloris</taxon>
    </lineage>
</organism>